<protein>
    <submittedName>
        <fullName evidence="3">BTB domain-containing protein</fullName>
    </submittedName>
</protein>
<name>A0A8H6TG45_9AGAR</name>
<evidence type="ECO:0000313" key="4">
    <source>
        <dbReference type="Proteomes" id="UP000636479"/>
    </source>
</evidence>
<dbReference type="Proteomes" id="UP000636479">
    <property type="component" value="Unassembled WGS sequence"/>
</dbReference>
<feature type="domain" description="BTB" evidence="2">
    <location>
        <begin position="33"/>
        <end position="97"/>
    </location>
</feature>
<reference evidence="3" key="1">
    <citation type="submission" date="2020-05" db="EMBL/GenBank/DDBJ databases">
        <title>Mycena genomes resolve the evolution of fungal bioluminescence.</title>
        <authorList>
            <person name="Tsai I.J."/>
        </authorList>
    </citation>
    <scope>NUCLEOTIDE SEQUENCE</scope>
    <source>
        <strain evidence="3">171206Taipei</strain>
    </source>
</reference>
<keyword evidence="4" id="KW-1185">Reference proteome</keyword>
<evidence type="ECO:0000313" key="3">
    <source>
        <dbReference type="EMBL" id="KAF7316046.1"/>
    </source>
</evidence>
<dbReference type="PROSITE" id="PS50097">
    <property type="entry name" value="BTB"/>
    <property type="match status" value="1"/>
</dbReference>
<comment type="caution">
    <text evidence="3">The sequence shown here is derived from an EMBL/GenBank/DDBJ whole genome shotgun (WGS) entry which is preliminary data.</text>
</comment>
<dbReference type="GeneID" id="59340675"/>
<proteinExistence type="predicted"/>
<evidence type="ECO:0000256" key="1">
    <source>
        <dbReference type="SAM" id="MobiDB-lite"/>
    </source>
</evidence>
<dbReference type="SMART" id="SM00225">
    <property type="entry name" value="BTB"/>
    <property type="match status" value="1"/>
</dbReference>
<dbReference type="InterPro" id="IPR011333">
    <property type="entry name" value="SKP1/BTB/POZ_sf"/>
</dbReference>
<evidence type="ECO:0000259" key="2">
    <source>
        <dbReference type="PROSITE" id="PS50097"/>
    </source>
</evidence>
<dbReference type="RefSeq" id="XP_037226069.1">
    <property type="nucleotide sequence ID" value="XM_037358159.1"/>
</dbReference>
<dbReference type="Pfam" id="PF00651">
    <property type="entry name" value="BTB"/>
    <property type="match status" value="1"/>
</dbReference>
<dbReference type="InterPro" id="IPR000210">
    <property type="entry name" value="BTB/POZ_dom"/>
</dbReference>
<dbReference type="OrthoDB" id="3217871at2759"/>
<sequence length="337" mass="38242">MPGRPKRKRTDSVSAPEDSKPVITRSTTWMSDGDVILQAESTQFRINKDVLRRHSPVFESMFSLPLPKDEPTIEGCPVVCVEDSAQDWELFLETLYDPFKHTHLWPFNIVAAMLRLGTKYQMESARNNAVSRLRRRYHTTLAGWALTEPILTESDEFLPLRVLQLVYECDVQTCIPSVAYECLEDWTLAELLDDRILDATGQAIVLSPHIKRLLAVGFERLTAVQRRQHLWLGTEDVVPTTTCESKASCIKRRGPHLQKLLQMAADTQGVDVFRPWTLPKSLCSRCDRAAQAEFNSQRKKAWEGLPGCFDLPAWSELHDGDKTSNADMDVTVVETGE</sequence>
<dbReference type="CDD" id="cd18186">
    <property type="entry name" value="BTB_POZ_ZBTB_KLHL-like"/>
    <property type="match status" value="1"/>
</dbReference>
<dbReference type="AlphaFoldDB" id="A0A8H6TG45"/>
<gene>
    <name evidence="3" type="ORF">MIND_00122300</name>
</gene>
<dbReference type="EMBL" id="JACAZF010000001">
    <property type="protein sequence ID" value="KAF7316046.1"/>
    <property type="molecule type" value="Genomic_DNA"/>
</dbReference>
<feature type="region of interest" description="Disordered" evidence="1">
    <location>
        <begin position="1"/>
        <end position="21"/>
    </location>
</feature>
<organism evidence="3 4">
    <name type="scientific">Mycena indigotica</name>
    <dbReference type="NCBI Taxonomy" id="2126181"/>
    <lineage>
        <taxon>Eukaryota</taxon>
        <taxon>Fungi</taxon>
        <taxon>Dikarya</taxon>
        <taxon>Basidiomycota</taxon>
        <taxon>Agaricomycotina</taxon>
        <taxon>Agaricomycetes</taxon>
        <taxon>Agaricomycetidae</taxon>
        <taxon>Agaricales</taxon>
        <taxon>Marasmiineae</taxon>
        <taxon>Mycenaceae</taxon>
        <taxon>Mycena</taxon>
    </lineage>
</organism>
<dbReference type="Gene3D" id="3.30.710.10">
    <property type="entry name" value="Potassium Channel Kv1.1, Chain A"/>
    <property type="match status" value="1"/>
</dbReference>
<accession>A0A8H6TG45</accession>
<dbReference type="SUPFAM" id="SSF54695">
    <property type="entry name" value="POZ domain"/>
    <property type="match status" value="1"/>
</dbReference>